<feature type="signal peptide" evidence="7">
    <location>
        <begin position="1"/>
        <end position="19"/>
    </location>
</feature>
<reference evidence="11" key="1">
    <citation type="submission" date="2014-09" db="EMBL/GenBank/DDBJ databases">
        <title>Draft genome sequence of an oleaginous Mucoromycotina fungus Mucor ambiguus NBRC6742.</title>
        <authorList>
            <person name="Takeda I."/>
            <person name="Yamane N."/>
            <person name="Morita T."/>
            <person name="Tamano K."/>
            <person name="Machida M."/>
            <person name="Baker S."/>
            <person name="Koike H."/>
        </authorList>
    </citation>
    <scope>NUCLEOTIDE SEQUENCE</scope>
    <source>
        <strain evidence="11">NBRC 6742</strain>
    </source>
</reference>
<dbReference type="GO" id="GO:0033215">
    <property type="term" value="P:reductive iron assimilation"/>
    <property type="evidence" value="ECO:0007669"/>
    <property type="project" value="TreeGrafter"/>
</dbReference>
<dbReference type="Pfam" id="PF00394">
    <property type="entry name" value="Cu-oxidase"/>
    <property type="match status" value="1"/>
</dbReference>
<dbReference type="AlphaFoldDB" id="A0A0C9MWP8"/>
<evidence type="ECO:0000256" key="5">
    <source>
        <dbReference type="ARBA" id="ARBA00023008"/>
    </source>
</evidence>
<proteinExistence type="inferred from homology"/>
<dbReference type="Pfam" id="PF07731">
    <property type="entry name" value="Cu-oxidase_2"/>
    <property type="match status" value="1"/>
</dbReference>
<evidence type="ECO:0000256" key="6">
    <source>
        <dbReference type="SAM" id="Phobius"/>
    </source>
</evidence>
<protein>
    <submittedName>
        <fullName evidence="11">Iron transport multicopper oxidase FET3</fullName>
    </submittedName>
</protein>
<keyword evidence="6" id="KW-1133">Transmembrane helix</keyword>
<feature type="transmembrane region" description="Helical" evidence="6">
    <location>
        <begin position="568"/>
        <end position="587"/>
    </location>
</feature>
<accession>A0A0C9MWP8</accession>
<keyword evidence="5" id="KW-0186">Copper</keyword>
<dbReference type="GO" id="GO:0010106">
    <property type="term" value="P:cellular response to iron ion starvation"/>
    <property type="evidence" value="ECO:0007669"/>
    <property type="project" value="TreeGrafter"/>
</dbReference>
<dbReference type="CDD" id="cd13877">
    <property type="entry name" value="CuRO_2_Fet3p_like"/>
    <property type="match status" value="1"/>
</dbReference>
<feature type="domain" description="Plastocyanin-like" evidence="10">
    <location>
        <begin position="33"/>
        <end position="144"/>
    </location>
</feature>
<evidence type="ECO:0000259" key="8">
    <source>
        <dbReference type="Pfam" id="PF00394"/>
    </source>
</evidence>
<dbReference type="CDD" id="cd13899">
    <property type="entry name" value="CuRO_3_Fet3p"/>
    <property type="match status" value="1"/>
</dbReference>
<feature type="chain" id="PRO_5002200067" evidence="7">
    <location>
        <begin position="20"/>
        <end position="606"/>
    </location>
</feature>
<evidence type="ECO:0000256" key="2">
    <source>
        <dbReference type="ARBA" id="ARBA00022723"/>
    </source>
</evidence>
<dbReference type="OrthoDB" id="2121828at2759"/>
<evidence type="ECO:0000313" key="11">
    <source>
        <dbReference type="EMBL" id="GAN07997.1"/>
    </source>
</evidence>
<dbReference type="GO" id="GO:0005507">
    <property type="term" value="F:copper ion binding"/>
    <property type="evidence" value="ECO:0007669"/>
    <property type="project" value="InterPro"/>
</dbReference>
<dbReference type="Proteomes" id="UP000053815">
    <property type="component" value="Unassembled WGS sequence"/>
</dbReference>
<dbReference type="InterPro" id="IPR044130">
    <property type="entry name" value="CuRO_2_Fet3-like"/>
</dbReference>
<sequence length="606" mass="67455">MQALLTLLITATSFNLIYAARVVYDMNITYVNDVNPDNLHPRQVVGINNQWPIPAINVTRGDTLVMNVRNSLNEPTSLHAHGQFQNGSNYMDGPVGVTQCAIPPSYDLTYEFNITQNGTYWIHSHYMGQYMDGLRMPLIISDPDDPYLGQYDEDLIVTLSGKSSATVFDDIAILILYKCADWYHDSSYDNLASFMTVYNPTGAEPVPQAALINDNYNSSFYFAPGKTYRLRVINMAGFATFYFDIDGHDMDIIEVDGIYTERQTVDSLYLATAQRYSVLVTAKNTTDYNYYMHGDMDTVMFDIVPDDLNPNATASIYYDASHSNFAPIHSIGMASTFDEYTIVPFYAEAAVGYDHQVNLTIDFQVTNDGINRGMFNYIPWLQPKVPTTNTLFTTGDYALNSTVYGPQTNAIVLNHLDMVQVVLNNLDANNHPFHLHGHVFQEVGRGTGVYDGNRSNAEWFTENPSRRDTIRVDAEGFSIIRFRADNPGAWIFHCHIDWHIESGLAVVFVEAPDVAQERMSLPQAFIDVCEAGGTSGIGNAAGKAALDLKGAPDGIYMPYDGFTAEGKGALAACIISFLIGAATIIWYSNNDPARTIRDRMGRPPSR</sequence>
<dbReference type="InterPro" id="IPR011707">
    <property type="entry name" value="Cu-oxidase-like_N"/>
</dbReference>
<dbReference type="GO" id="GO:0033573">
    <property type="term" value="C:high-affinity iron permease complex"/>
    <property type="evidence" value="ECO:0007669"/>
    <property type="project" value="TreeGrafter"/>
</dbReference>
<dbReference type="PROSITE" id="PS00079">
    <property type="entry name" value="MULTICOPPER_OXIDASE1"/>
    <property type="match status" value="2"/>
</dbReference>
<dbReference type="InterPro" id="IPR011706">
    <property type="entry name" value="Cu-oxidase_C"/>
</dbReference>
<name>A0A0C9MWP8_9FUNG</name>
<dbReference type="InterPro" id="IPR002355">
    <property type="entry name" value="Cu_oxidase_Cu_BS"/>
</dbReference>
<dbReference type="InterPro" id="IPR001117">
    <property type="entry name" value="Cu-oxidase_2nd"/>
</dbReference>
<keyword evidence="4" id="KW-0560">Oxidoreductase</keyword>
<evidence type="ECO:0000259" key="10">
    <source>
        <dbReference type="Pfam" id="PF07732"/>
    </source>
</evidence>
<comment type="similarity">
    <text evidence="1">Belongs to the multicopper oxidase family.</text>
</comment>
<dbReference type="Pfam" id="PF07732">
    <property type="entry name" value="Cu-oxidase_3"/>
    <property type="match status" value="1"/>
</dbReference>
<organism evidence="11">
    <name type="scientific">Mucor ambiguus</name>
    <dbReference type="NCBI Taxonomy" id="91626"/>
    <lineage>
        <taxon>Eukaryota</taxon>
        <taxon>Fungi</taxon>
        <taxon>Fungi incertae sedis</taxon>
        <taxon>Mucoromycota</taxon>
        <taxon>Mucoromycotina</taxon>
        <taxon>Mucoromycetes</taxon>
        <taxon>Mucorales</taxon>
        <taxon>Mucorineae</taxon>
        <taxon>Mucoraceae</taxon>
        <taxon>Mucor</taxon>
    </lineage>
</organism>
<evidence type="ECO:0000256" key="3">
    <source>
        <dbReference type="ARBA" id="ARBA00022729"/>
    </source>
</evidence>
<dbReference type="InterPro" id="IPR008972">
    <property type="entry name" value="Cupredoxin"/>
</dbReference>
<keyword evidence="12" id="KW-1185">Reference proteome</keyword>
<dbReference type="InterPro" id="IPR045087">
    <property type="entry name" value="Cu-oxidase_fam"/>
</dbReference>
<keyword evidence="3 7" id="KW-0732">Signal</keyword>
<feature type="domain" description="Plastocyanin-like" evidence="8">
    <location>
        <begin position="180"/>
        <end position="319"/>
    </location>
</feature>
<dbReference type="SUPFAM" id="SSF49503">
    <property type="entry name" value="Cupredoxins"/>
    <property type="match status" value="3"/>
</dbReference>
<keyword evidence="6" id="KW-0472">Membrane</keyword>
<dbReference type="EMBL" id="DF836474">
    <property type="protein sequence ID" value="GAN07997.1"/>
    <property type="molecule type" value="Genomic_DNA"/>
</dbReference>
<keyword evidence="6" id="KW-0812">Transmembrane</keyword>
<dbReference type="PANTHER" id="PTHR11709">
    <property type="entry name" value="MULTI-COPPER OXIDASE"/>
    <property type="match status" value="1"/>
</dbReference>
<evidence type="ECO:0000256" key="4">
    <source>
        <dbReference type="ARBA" id="ARBA00023002"/>
    </source>
</evidence>
<evidence type="ECO:0000256" key="7">
    <source>
        <dbReference type="SAM" id="SignalP"/>
    </source>
</evidence>
<dbReference type="Gene3D" id="2.60.40.420">
    <property type="entry name" value="Cupredoxins - blue copper proteins"/>
    <property type="match status" value="3"/>
</dbReference>
<dbReference type="InterPro" id="IPR033138">
    <property type="entry name" value="Cu_oxidase_CS"/>
</dbReference>
<evidence type="ECO:0000313" key="12">
    <source>
        <dbReference type="Proteomes" id="UP000053815"/>
    </source>
</evidence>
<dbReference type="GO" id="GO:0004322">
    <property type="term" value="F:ferroxidase activity"/>
    <property type="evidence" value="ECO:0007669"/>
    <property type="project" value="TreeGrafter"/>
</dbReference>
<evidence type="ECO:0000256" key="1">
    <source>
        <dbReference type="ARBA" id="ARBA00010609"/>
    </source>
</evidence>
<dbReference type="STRING" id="91626.A0A0C9MWP8"/>
<dbReference type="PROSITE" id="PS00080">
    <property type="entry name" value="MULTICOPPER_OXIDASE2"/>
    <property type="match status" value="1"/>
</dbReference>
<gene>
    <name evidence="11" type="ORF">MAM1_0185d07502</name>
</gene>
<evidence type="ECO:0000259" key="9">
    <source>
        <dbReference type="Pfam" id="PF07731"/>
    </source>
</evidence>
<keyword evidence="2" id="KW-0479">Metal-binding</keyword>
<dbReference type="PANTHER" id="PTHR11709:SF361">
    <property type="entry name" value="IRON TRANSPORT MULTICOPPER OXIDASE FET3"/>
    <property type="match status" value="1"/>
</dbReference>
<feature type="domain" description="Plastocyanin-like" evidence="9">
    <location>
        <begin position="382"/>
        <end position="513"/>
    </location>
</feature>
<dbReference type="CDD" id="cd13851">
    <property type="entry name" value="CuRO_1_Fet3p"/>
    <property type="match status" value="1"/>
</dbReference>